<comment type="caution">
    <text evidence="2">The sequence shown here is derived from an EMBL/GenBank/DDBJ whole genome shotgun (WGS) entry which is preliminary data.</text>
</comment>
<dbReference type="Pfam" id="PF19081">
    <property type="entry name" value="Ig_7"/>
    <property type="match status" value="1"/>
</dbReference>
<reference evidence="2 3" key="1">
    <citation type="submission" date="2019-12" db="EMBL/GenBank/DDBJ databases">
        <authorList>
            <person name="Sun J.-Q."/>
        </authorList>
    </citation>
    <scope>NUCLEOTIDE SEQUENCE [LARGE SCALE GENOMIC DNA]</scope>
    <source>
        <strain evidence="2 3">JCM 17928</strain>
    </source>
</reference>
<dbReference type="RefSeq" id="WP_157484356.1">
    <property type="nucleotide sequence ID" value="NZ_WOWP01000060.1"/>
</dbReference>
<proteinExistence type="predicted"/>
<dbReference type="EMBL" id="WOWP01000060">
    <property type="protein sequence ID" value="MUV05061.1"/>
    <property type="molecule type" value="Genomic_DNA"/>
</dbReference>
<accession>A0A6N8HH89</accession>
<feature type="domain" description="Ig-like" evidence="1">
    <location>
        <begin position="385"/>
        <end position="461"/>
    </location>
</feature>
<evidence type="ECO:0000259" key="1">
    <source>
        <dbReference type="Pfam" id="PF19081"/>
    </source>
</evidence>
<evidence type="ECO:0000313" key="3">
    <source>
        <dbReference type="Proteomes" id="UP000433945"/>
    </source>
</evidence>
<organism evidence="2 3">
    <name type="scientific">Flavobacterium rakeshii</name>
    <dbReference type="NCBI Taxonomy" id="1038845"/>
    <lineage>
        <taxon>Bacteria</taxon>
        <taxon>Pseudomonadati</taxon>
        <taxon>Bacteroidota</taxon>
        <taxon>Flavobacteriia</taxon>
        <taxon>Flavobacteriales</taxon>
        <taxon>Flavobacteriaceae</taxon>
        <taxon>Flavobacterium</taxon>
    </lineage>
</organism>
<dbReference type="InterPro" id="IPR044023">
    <property type="entry name" value="Ig_7"/>
</dbReference>
<sequence>MILNITPNQLKTLTFFFVFAFFSLSQETQAQTRVYANSATVSNASHVDNPANAYDSNLTTFANVKANAGLAAGLGAYNGYIELQFPSTLPANTTSYVKIETEDDLLNALLGGNLGGLLADVLGVVLTGSQEFTVQAKNNTTVVLQGDSFDDGEFATDRMRIIVDDAGDFYVMITPNQAYNRIRITNRTGSLLGLGAQKNLSVYEAYYVEDPANCGTAAFTSFSGSGLTLDLINLGGAGVENPEFAIDSDEGTFSTLSMGVLGVAASIEQTVYFEGESVSSDEFTMQIRLTQTLLDANVANSISVQSYNGATLVQDVSLSTLLTLNLLSLNGGEITSIPLTPGAPIDRITLTFESLIGLSVSQNLDFFGVVRTAARPEITDPDTLDAQGCEGSTIDLFADTDVANELRWYDAEEDGNLLATVAAGDAFTTPTLTTDVTYYVAAARIGCPEESLRIEVDVTVNSVATPTGDAAQSFCSYGGATVGDLVVNESNVVFYDADTAGNQYLDTDALTDGTIYYAAIQDAVTGCESATRFAITVTLDDLCDVTLNVKVLLQGALYDTAGGVMRDDLRTQGLIPVNQPYDESMDARFTHVGGGSETTTTTIINTNAGTSDAIVDWVFIEIRDTPTNVFKTVSALLQRDGDVIASDGGPLVVSGLPETFYISVKHRNHFGAMGLNMLTVLNSEVTIDFTTIDDADLYSLSGFTGSNAMVTVNSVKALYSGNANYDDHVKYDGAANDRQVLASQVLNHASNVNQVLNFSSATGYFSGDVNMDGKVLYDGANNERVIIQNIILTYPLNTNGLSNYNGMIEQIPQ</sequence>
<dbReference type="Proteomes" id="UP000433945">
    <property type="component" value="Unassembled WGS sequence"/>
</dbReference>
<protein>
    <recommendedName>
        <fullName evidence="1">Ig-like domain-containing protein</fullName>
    </recommendedName>
</protein>
<dbReference type="OrthoDB" id="1236981at2"/>
<evidence type="ECO:0000313" key="2">
    <source>
        <dbReference type="EMBL" id="MUV05061.1"/>
    </source>
</evidence>
<gene>
    <name evidence="2" type="ORF">GN157_15190</name>
</gene>
<dbReference type="AlphaFoldDB" id="A0A6N8HH89"/>
<keyword evidence="3" id="KW-1185">Reference proteome</keyword>
<name>A0A6N8HH89_9FLAO</name>